<dbReference type="EMBL" id="CP042913">
    <property type="protein sequence ID" value="QEG37784.1"/>
    <property type="molecule type" value="Genomic_DNA"/>
</dbReference>
<organism evidence="3 4">
    <name type="scientific">Bythopirellula goksoeyrii</name>
    <dbReference type="NCBI Taxonomy" id="1400387"/>
    <lineage>
        <taxon>Bacteria</taxon>
        <taxon>Pseudomonadati</taxon>
        <taxon>Planctomycetota</taxon>
        <taxon>Planctomycetia</taxon>
        <taxon>Pirellulales</taxon>
        <taxon>Lacipirellulaceae</taxon>
        <taxon>Bythopirellula</taxon>
    </lineage>
</organism>
<accession>A0A5B9QG72</accession>
<dbReference type="PANTHER" id="PTHR46558:SF4">
    <property type="entry name" value="DNA-BIDING PHAGE PROTEIN"/>
    <property type="match status" value="1"/>
</dbReference>
<reference evidence="3 4" key="1">
    <citation type="submission" date="2019-08" db="EMBL/GenBank/DDBJ databases">
        <title>Deep-cultivation of Planctomycetes and their phenomic and genomic characterization uncovers novel biology.</title>
        <authorList>
            <person name="Wiegand S."/>
            <person name="Jogler M."/>
            <person name="Boedeker C."/>
            <person name="Pinto D."/>
            <person name="Vollmers J."/>
            <person name="Rivas-Marin E."/>
            <person name="Kohn T."/>
            <person name="Peeters S.H."/>
            <person name="Heuer A."/>
            <person name="Rast P."/>
            <person name="Oberbeckmann S."/>
            <person name="Bunk B."/>
            <person name="Jeske O."/>
            <person name="Meyerdierks A."/>
            <person name="Storesund J.E."/>
            <person name="Kallscheuer N."/>
            <person name="Luecker S."/>
            <person name="Lage O.M."/>
            <person name="Pohl T."/>
            <person name="Merkel B.J."/>
            <person name="Hornburger P."/>
            <person name="Mueller R.-W."/>
            <person name="Bruemmer F."/>
            <person name="Labrenz M."/>
            <person name="Spormann A.M."/>
            <person name="Op den Camp H."/>
            <person name="Overmann J."/>
            <person name="Amann R."/>
            <person name="Jetten M.S.M."/>
            <person name="Mascher T."/>
            <person name="Medema M.H."/>
            <person name="Devos D.P."/>
            <person name="Kaster A.-K."/>
            <person name="Ovreas L."/>
            <person name="Rohde M."/>
            <person name="Galperin M.Y."/>
            <person name="Jogler C."/>
        </authorList>
    </citation>
    <scope>NUCLEOTIDE SEQUENCE [LARGE SCALE GENOMIC DNA]</scope>
    <source>
        <strain evidence="3 4">Pr1d</strain>
    </source>
</reference>
<proteinExistence type="predicted"/>
<evidence type="ECO:0000313" key="3">
    <source>
        <dbReference type="EMBL" id="QEG37784.1"/>
    </source>
</evidence>
<dbReference type="InterPro" id="IPR001387">
    <property type="entry name" value="Cro/C1-type_HTH"/>
</dbReference>
<dbReference type="GO" id="GO:0003677">
    <property type="term" value="F:DNA binding"/>
    <property type="evidence" value="ECO:0007669"/>
    <property type="project" value="UniProtKB-KW"/>
</dbReference>
<evidence type="ECO:0000313" key="4">
    <source>
        <dbReference type="Proteomes" id="UP000323917"/>
    </source>
</evidence>
<dbReference type="Pfam" id="PF01381">
    <property type="entry name" value="HTH_3"/>
    <property type="match status" value="1"/>
</dbReference>
<dbReference type="SUPFAM" id="SSF47413">
    <property type="entry name" value="lambda repressor-like DNA-binding domains"/>
    <property type="match status" value="1"/>
</dbReference>
<dbReference type="Gene3D" id="1.10.260.40">
    <property type="entry name" value="lambda repressor-like DNA-binding domains"/>
    <property type="match status" value="1"/>
</dbReference>
<dbReference type="InterPro" id="IPR010982">
    <property type="entry name" value="Lambda_DNA-bd_dom_sf"/>
</dbReference>
<dbReference type="SMART" id="SM00530">
    <property type="entry name" value="HTH_XRE"/>
    <property type="match status" value="1"/>
</dbReference>
<dbReference type="CDD" id="cd00093">
    <property type="entry name" value="HTH_XRE"/>
    <property type="match status" value="1"/>
</dbReference>
<dbReference type="PANTHER" id="PTHR46558">
    <property type="entry name" value="TRACRIPTIONAL REGULATORY PROTEIN-RELATED-RELATED"/>
    <property type="match status" value="1"/>
</dbReference>
<dbReference type="OrthoDB" id="9808239at2"/>
<evidence type="ECO:0000259" key="2">
    <source>
        <dbReference type="PROSITE" id="PS50943"/>
    </source>
</evidence>
<feature type="domain" description="HTH cro/C1-type" evidence="2">
    <location>
        <begin position="13"/>
        <end position="67"/>
    </location>
</feature>
<dbReference type="Proteomes" id="UP000323917">
    <property type="component" value="Chromosome"/>
</dbReference>
<keyword evidence="1" id="KW-0238">DNA-binding</keyword>
<name>A0A5B9QG72_9BACT</name>
<dbReference type="KEGG" id="bgok:Pr1d_51310"/>
<dbReference type="AlphaFoldDB" id="A0A5B9QG72"/>
<sequence>MPRKSEPHLMNSVRELRTESTMTQQDLADCVGVTRQTIIALEGGAYTPSLTLALRIARTFGKSVEQVFTLNE</sequence>
<gene>
    <name evidence="3" type="ORF">Pr1d_51310</name>
</gene>
<evidence type="ECO:0000256" key="1">
    <source>
        <dbReference type="ARBA" id="ARBA00023125"/>
    </source>
</evidence>
<dbReference type="PROSITE" id="PS50943">
    <property type="entry name" value="HTH_CROC1"/>
    <property type="match status" value="1"/>
</dbReference>
<protein>
    <submittedName>
        <fullName evidence="3">Anaerobic benzoate catabolism transcriptional regulator</fullName>
    </submittedName>
</protein>
<keyword evidence="4" id="KW-1185">Reference proteome</keyword>